<accession>A0ABP0QAK4</accession>
<evidence type="ECO:0000313" key="3">
    <source>
        <dbReference type="EMBL" id="CAK9084535.1"/>
    </source>
</evidence>
<name>A0ABP0QAK4_9DINO</name>
<dbReference type="PANTHER" id="PTHR33050">
    <property type="entry name" value="REVERSE TRANSCRIPTASE DOMAIN-CONTAINING PROTEIN"/>
    <property type="match status" value="1"/>
</dbReference>
<feature type="compositionally biased region" description="Basic and acidic residues" evidence="1">
    <location>
        <begin position="1165"/>
        <end position="1174"/>
    </location>
</feature>
<dbReference type="Gene3D" id="3.30.70.270">
    <property type="match status" value="1"/>
</dbReference>
<dbReference type="Pfam" id="PF00078">
    <property type="entry name" value="RVT_1"/>
    <property type="match status" value="1"/>
</dbReference>
<evidence type="ECO:0000313" key="4">
    <source>
        <dbReference type="Proteomes" id="UP001642464"/>
    </source>
</evidence>
<evidence type="ECO:0000259" key="2">
    <source>
        <dbReference type="Pfam" id="PF00078"/>
    </source>
</evidence>
<feature type="domain" description="Reverse transcriptase" evidence="2">
    <location>
        <begin position="1692"/>
        <end position="1858"/>
    </location>
</feature>
<dbReference type="CDD" id="cd09275">
    <property type="entry name" value="RNase_HI_RT_DIRS1"/>
    <property type="match status" value="1"/>
</dbReference>
<dbReference type="PANTHER" id="PTHR33050:SF7">
    <property type="entry name" value="RIBONUCLEASE H"/>
    <property type="match status" value="1"/>
</dbReference>
<feature type="compositionally biased region" description="Low complexity" evidence="1">
    <location>
        <begin position="1181"/>
        <end position="1199"/>
    </location>
</feature>
<dbReference type="InterPro" id="IPR043502">
    <property type="entry name" value="DNA/RNA_pol_sf"/>
</dbReference>
<dbReference type="InterPro" id="IPR043128">
    <property type="entry name" value="Rev_trsase/Diguanyl_cyclase"/>
</dbReference>
<dbReference type="Proteomes" id="UP001642464">
    <property type="component" value="Unassembled WGS sequence"/>
</dbReference>
<comment type="caution">
    <text evidence="3">The sequence shown here is derived from an EMBL/GenBank/DDBJ whole genome shotgun (WGS) entry which is preliminary data.</text>
</comment>
<keyword evidence="4" id="KW-1185">Reference proteome</keyword>
<sequence>MDVQDFVIYAQTSQEKVLGVREFHLGGALRDGNQDLLGQKVPSQWGDVHLFDLCLTFGHVDTAWAMAERGVKGCRLEVHHLKKKFHSQNRGGSRRYSYCWCSGWQTCQGCCFGFPVDQGIWMKDWNASLTDAAEAASRMAQQPLVHMVLEALCHDALPQALAISEEAMAHLLDIAILIGDKEAAMSCAERSRLRPLRRWSCDEIFDVHWRDLNYRLTAEYVIELGHGALKLRDCGILLAALAAGVELQGLEQRNSTFWQDGIRLPSFFVPEIPVRLAMALSGSPLADFADLSQPPETPWVPPKPNALGELFFKGGSNRGIPYLCKDLLESAQRAGISLAALEVLDTSQWHLLEATEWNLLPSISLLDCAILFGQSDCAAFLATVGAELSDCDGLHFCAESSVLNAEPARRPAAMAAAHTALSMVWKSEMAGKGIAVYQAMNKLSNGRPFPPFLVDEVVALSMDVPKIIEQLDWWAEAHAWCKCLAEAKRASLSLLASTLQVQMNSQKAGSSEGGLQALPQGHSNSEEVGAEDLQEPRATSPSQQDQHDAQEADEAVTVDQKATDELMRAMRESLHDVPPVNNIDGVRLFRLTSSPNAKRIIDLLFNPQGPLQALHNRVQEAGCVDPDGNPVKIVFVPCAQEQLLELEQIATDHGFELRRDAHILALERDAELMEMALRSLPRKDRPKLKKVSPQREDVGAQQVSEALVGEDEDEPEDPMIVRPGLELEAKTETGFALRTDSDVGMPSYEGGAHASVSMVSELVEELPLDAATALYVQTVRTVRRRKRGASGGTACIISRCFASGPKSSIKAELQAIGSLADARGWAGVDGPLADALMTALGGPLRVREIALIPRPTWDGVIEHLDLQEAGDPAPPRRALTPVEVARTESLRRVCCLRAGRAVDQPGDRALPAPPAVLPAPFPPAGGGAGALVGPAAQARKLKLSAVLDPTLDAEIQPLTDVEVTQMYERYRTRYGDFPSTDADVSRDQLAALSQVIASGVVPYADFSIFGPHGQRLLRRQTFQSYTLNVSNGEWSRKEQPGPSSFYGWYRAWRCFRTGMLLLEAAEAERLDSYAERIRGFVTQFGEETWSFICQADGRMRSEQLERLRRELHAAQAYGYVPAAPWSACYAAAVKDTEFWNKELSTPATLFLARNKRRRWQVAPSKETKDKKSEPTGEGSLSATASQSSSQTVTQTVPATKESVGTGLRPAVTLKNPPRNYGWWCSTIGPTQKKPKLLIMFSGRSREGDLAHQMARLGWLVCCLDTIAPKPTDLVRDTEWDQIKADLDAEYFDAGWIATPCGTFSPLREKPPGPRVIRTVEHITGIPDATKAEASQLRDSNILVHRSYKVADRLHQQGRPWGLENPEHPEGKASLWMMPRIKELMKWPGVDTTRFDQCVTGLDTTKPTMLCTEKMDLKSLQNKRCNHTKQTITREDGSTYEAAHMSTVQRWETVDGKRQRASKAQGEYTALLSKIIAVAIHKNASASWKKEELSTDRVRAILEEAQLAQPELTAIGRDILTGREAIPFPAEVIAHLRARVVQALGGAQKQRDRTARATTPIEANVIEAWGNATGDPDSATLCEWLDHGAPLGYHQSIPTNGIFPTVPSETKGPEGQQDLYRSLEGWQNYKSAQEEADDLDALISDYVGRGFCHLSGSMEEATAELGRPPVLNKLGVVVKYNAYGTKKSRIIWDLRESRANQLCNQGERILLPRLLDVAQQAIRVYRSGSTPWLAAVDIRDAFMNIPSGQDKRYTVAARPKPGHEDQMELIIFDTLVFGAGSSPTLWGRYAAWLGRSCASIMPRASTQIYVDDPAFVLAGTLETASEDLTTLLLWFNVVGFPVKLAKAEGGKTISWVGAKLDLNDKDQTVRVTIPQDKVAKIQETTQLFLKRPVVGQKQLRSYAGMLSFVAGLIPHLRPFLASLWAVLGKDTSANDGAGKVSHSGKLVHTRRIKPALRWIEALVKGRPAPLCRTLESLVPEVLAEIVTDASPWGIGGTLKVGGHTLHYFSSSIPEGALSRFKAQTGLSKYNTLWEGLALLVAFRLWLPSLGHGAAVRAKSDNLGVLCMLAKGGAKSPQLNSLAREFALDQALKAYRLHWLEHIPGVTNLEADALSRQTAPNPVAFPEPKAGLLHEGFALPVRSTVQFEGRDRDASAASTKGPTASRQKLWENLARTAGWTDPFRLDPTMIYTVMGALKVGGYRSAQLYLDAAKQCHISLGLAWDSQLQQAYRAAVRSCQRGIGHAKQASGLPLDKVADLPRWEQLVPGGPSQPVTATLLASWWLLREIEASRARRKHISLNEDEQKVTWRLPSSKTDQAALGALRSHTCSCTIHTSGLCPYHVMREHLSLIPDHPDQWVFPTASNAAASKRGWADTFEVLAARLGLPTQHSNGARAYTGHSAREQLKLLREKIAQCRAPFMSPEPDMLEDCAATAPLAQPTDNVQGAIVQNTARGGKFHCCGMEVVTLEDMVCRFAEVMLLMELPRRAGLLALVAPQAAAIPTMEEFYQGSGSQVTRPKEEVQAAEAALRSAWAKQKGLSLAEAAKTAVGSLRGVPDMLKAGGVYWNRHLASSQLEDSRRIKLHEVKSPLRVGGTPFGAWATECSDSKSGSWRRQESFRSRLKRTNNSLN</sequence>
<dbReference type="Gene3D" id="1.10.443.10">
    <property type="entry name" value="Intergrase catalytic core"/>
    <property type="match status" value="1"/>
</dbReference>
<reference evidence="3 4" key="1">
    <citation type="submission" date="2024-02" db="EMBL/GenBank/DDBJ databases">
        <authorList>
            <person name="Chen Y."/>
            <person name="Shah S."/>
            <person name="Dougan E. K."/>
            <person name="Thang M."/>
            <person name="Chan C."/>
        </authorList>
    </citation>
    <scope>NUCLEOTIDE SEQUENCE [LARGE SCALE GENOMIC DNA]</scope>
</reference>
<feature type="region of interest" description="Disordered" evidence="1">
    <location>
        <begin position="506"/>
        <end position="556"/>
    </location>
</feature>
<dbReference type="InterPro" id="IPR052055">
    <property type="entry name" value="Hepadnavirus_pol/RT"/>
</dbReference>
<dbReference type="Gene3D" id="3.10.10.10">
    <property type="entry name" value="HIV Type 1 Reverse Transcriptase, subunit A, domain 1"/>
    <property type="match status" value="1"/>
</dbReference>
<dbReference type="InterPro" id="IPR013762">
    <property type="entry name" value="Integrase-like_cat_sf"/>
</dbReference>
<dbReference type="InterPro" id="IPR000477">
    <property type="entry name" value="RT_dom"/>
</dbReference>
<feature type="region of interest" description="Disordered" evidence="1">
    <location>
        <begin position="684"/>
        <end position="718"/>
    </location>
</feature>
<dbReference type="EMBL" id="CAXAMM010039185">
    <property type="protein sequence ID" value="CAK9084535.1"/>
    <property type="molecule type" value="Genomic_DNA"/>
</dbReference>
<dbReference type="SUPFAM" id="SSF56672">
    <property type="entry name" value="DNA/RNA polymerases"/>
    <property type="match status" value="1"/>
</dbReference>
<feature type="region of interest" description="Disordered" evidence="1">
    <location>
        <begin position="1160"/>
        <end position="1210"/>
    </location>
</feature>
<gene>
    <name evidence="3" type="ORF">SCF082_LOCUS40099</name>
</gene>
<evidence type="ECO:0000256" key="1">
    <source>
        <dbReference type="SAM" id="MobiDB-lite"/>
    </source>
</evidence>
<feature type="compositionally biased region" description="Acidic residues" evidence="1">
    <location>
        <begin position="708"/>
        <end position="717"/>
    </location>
</feature>
<organism evidence="3 4">
    <name type="scientific">Durusdinium trenchii</name>
    <dbReference type="NCBI Taxonomy" id="1381693"/>
    <lineage>
        <taxon>Eukaryota</taxon>
        <taxon>Sar</taxon>
        <taxon>Alveolata</taxon>
        <taxon>Dinophyceae</taxon>
        <taxon>Suessiales</taxon>
        <taxon>Symbiodiniaceae</taxon>
        <taxon>Durusdinium</taxon>
    </lineage>
</organism>
<proteinExistence type="predicted"/>
<protein>
    <recommendedName>
        <fullName evidence="2">Reverse transcriptase domain-containing protein</fullName>
    </recommendedName>
</protein>